<organism evidence="4 5">
    <name type="scientific">Pedobacter ginsengisoli</name>
    <dbReference type="NCBI Taxonomy" id="363852"/>
    <lineage>
        <taxon>Bacteria</taxon>
        <taxon>Pseudomonadati</taxon>
        <taxon>Bacteroidota</taxon>
        <taxon>Sphingobacteriia</taxon>
        <taxon>Sphingobacteriales</taxon>
        <taxon>Sphingobacteriaceae</taxon>
        <taxon>Pedobacter</taxon>
    </lineage>
</organism>
<feature type="domain" description="Protein FecR C-terminal" evidence="3">
    <location>
        <begin position="287"/>
        <end position="354"/>
    </location>
</feature>
<evidence type="ECO:0000256" key="1">
    <source>
        <dbReference type="SAM" id="Phobius"/>
    </source>
</evidence>
<feature type="domain" description="FecR protein" evidence="2">
    <location>
        <begin position="121"/>
        <end position="217"/>
    </location>
</feature>
<dbReference type="AlphaFoldDB" id="A0A2D1U5Y7"/>
<evidence type="ECO:0008006" key="6">
    <source>
        <dbReference type="Google" id="ProtNLM"/>
    </source>
</evidence>
<dbReference type="Gene3D" id="3.55.50.30">
    <property type="match status" value="1"/>
</dbReference>
<dbReference type="PIRSF" id="PIRSF018266">
    <property type="entry name" value="FecR"/>
    <property type="match status" value="1"/>
</dbReference>
<evidence type="ECO:0000259" key="2">
    <source>
        <dbReference type="Pfam" id="PF04773"/>
    </source>
</evidence>
<protein>
    <recommendedName>
        <fullName evidence="6">Anti-sigma factor</fullName>
    </recommendedName>
</protein>
<keyword evidence="1" id="KW-0812">Transmembrane</keyword>
<keyword evidence="1" id="KW-1133">Transmembrane helix</keyword>
<dbReference type="EMBL" id="CP024091">
    <property type="protein sequence ID" value="ATP57016.1"/>
    <property type="molecule type" value="Genomic_DNA"/>
</dbReference>
<dbReference type="PANTHER" id="PTHR30273">
    <property type="entry name" value="PERIPLASMIC SIGNAL SENSOR AND SIGMA FACTOR ACTIVATOR FECR-RELATED"/>
    <property type="match status" value="1"/>
</dbReference>
<gene>
    <name evidence="4" type="ORF">CPT03_11265</name>
</gene>
<evidence type="ECO:0000259" key="3">
    <source>
        <dbReference type="Pfam" id="PF16344"/>
    </source>
</evidence>
<dbReference type="OrthoDB" id="1523735at2"/>
<name>A0A2D1U5Y7_9SPHI</name>
<dbReference type="Gene3D" id="2.60.120.1440">
    <property type="match status" value="1"/>
</dbReference>
<dbReference type="Pfam" id="PF04773">
    <property type="entry name" value="FecR"/>
    <property type="match status" value="1"/>
</dbReference>
<dbReference type="Proteomes" id="UP000223749">
    <property type="component" value="Chromosome"/>
</dbReference>
<dbReference type="InterPro" id="IPR006860">
    <property type="entry name" value="FecR"/>
</dbReference>
<proteinExistence type="predicted"/>
<dbReference type="InterPro" id="IPR012373">
    <property type="entry name" value="Ferrdict_sens_TM"/>
</dbReference>
<dbReference type="KEGG" id="pgs:CPT03_11265"/>
<evidence type="ECO:0000313" key="4">
    <source>
        <dbReference type="EMBL" id="ATP57016.1"/>
    </source>
</evidence>
<keyword evidence="5" id="KW-1185">Reference proteome</keyword>
<keyword evidence="1" id="KW-0472">Membrane</keyword>
<reference evidence="4 5" key="1">
    <citation type="submission" date="2017-10" db="EMBL/GenBank/DDBJ databases">
        <title>Whole genome of Pedobacter ginsengisoli T01R-27 isolated from tomato rhizosphere.</title>
        <authorList>
            <person name="Weon H.-Y."/>
            <person name="Lee S.A."/>
            <person name="Sang M.K."/>
            <person name="Song J."/>
        </authorList>
    </citation>
    <scope>NUCLEOTIDE SEQUENCE [LARGE SCALE GENOMIC DNA]</scope>
    <source>
        <strain evidence="4 5">T01R-27</strain>
    </source>
</reference>
<dbReference type="RefSeq" id="WP_099438947.1">
    <property type="nucleotide sequence ID" value="NZ_CP024091.1"/>
</dbReference>
<feature type="transmembrane region" description="Helical" evidence="1">
    <location>
        <begin position="92"/>
        <end position="110"/>
    </location>
</feature>
<sequence length="355" mass="41160">MYKNRIIELLARKLAGEATKSELEELNDLITRYPDSVYYEEFLEQLWLNSDEQTDIPDVDQAYLLHTLKFRDEFEPKPQTNKIVGFRKYKSLIGIAAILLVVVSVSVFYFNRGHKFSPDTEIVAGKGIRKKIKLPDGTLVWLNSDSKLSYESDINQKQKRIVYLVGEAFFDVAHHKSHPFIVRTDKLCVKVLGTAFNIKAYPIDKKSEATLIRGSIELSVNDRSEQKIILSPSEKFALVEDKKVLHVKSGRTPDVPKDITLTIQHIVPVRIGENEYIEETSWRDSQLVFQNESLEDLKPKLERWFNVKVNFEAEKAKSYRFTGVFKNETIEETLKAMQLIKPFNFKLKEHDVIIY</sequence>
<dbReference type="InterPro" id="IPR032508">
    <property type="entry name" value="FecR_C"/>
</dbReference>
<evidence type="ECO:0000313" key="5">
    <source>
        <dbReference type="Proteomes" id="UP000223749"/>
    </source>
</evidence>
<accession>A0A2D1U5Y7</accession>
<dbReference type="GO" id="GO:0016989">
    <property type="term" value="F:sigma factor antagonist activity"/>
    <property type="evidence" value="ECO:0007669"/>
    <property type="project" value="TreeGrafter"/>
</dbReference>
<dbReference type="PANTHER" id="PTHR30273:SF2">
    <property type="entry name" value="PROTEIN FECR"/>
    <property type="match status" value="1"/>
</dbReference>
<dbReference type="Pfam" id="PF16344">
    <property type="entry name" value="FecR_C"/>
    <property type="match status" value="1"/>
</dbReference>